<organism evidence="1 2">
    <name type="scientific">Dovyalis caffra</name>
    <dbReference type="NCBI Taxonomy" id="77055"/>
    <lineage>
        <taxon>Eukaryota</taxon>
        <taxon>Viridiplantae</taxon>
        <taxon>Streptophyta</taxon>
        <taxon>Embryophyta</taxon>
        <taxon>Tracheophyta</taxon>
        <taxon>Spermatophyta</taxon>
        <taxon>Magnoliopsida</taxon>
        <taxon>eudicotyledons</taxon>
        <taxon>Gunneridae</taxon>
        <taxon>Pentapetalae</taxon>
        <taxon>rosids</taxon>
        <taxon>fabids</taxon>
        <taxon>Malpighiales</taxon>
        <taxon>Salicaceae</taxon>
        <taxon>Flacourtieae</taxon>
        <taxon>Dovyalis</taxon>
    </lineage>
</organism>
<reference evidence="1 2" key="1">
    <citation type="submission" date="2024-01" db="EMBL/GenBank/DDBJ databases">
        <authorList>
            <person name="Waweru B."/>
        </authorList>
    </citation>
    <scope>NUCLEOTIDE SEQUENCE [LARGE SCALE GENOMIC DNA]</scope>
</reference>
<gene>
    <name evidence="1" type="ORF">DCAF_LOCUS13112</name>
</gene>
<evidence type="ECO:0000313" key="2">
    <source>
        <dbReference type="Proteomes" id="UP001314170"/>
    </source>
</evidence>
<sequence length="130" mass="14281">MVPFFLSLVVYETLPTHCKACRVLRHSTTSYGKRPTNVNRPNEWAVNEATHADRGRMSVFRKSGIATIATNTIVSSVENLSTLCVRSQFVVPVCGRQSGVKPKLRPGRTTKLNIDRILPLGLDGTGMLGL</sequence>
<protein>
    <recommendedName>
        <fullName evidence="3">Secreted protein</fullName>
    </recommendedName>
</protein>
<keyword evidence="2" id="KW-1185">Reference proteome</keyword>
<evidence type="ECO:0000313" key="1">
    <source>
        <dbReference type="EMBL" id="CAK7338071.1"/>
    </source>
</evidence>
<dbReference type="EMBL" id="CAWUPB010001108">
    <property type="protein sequence ID" value="CAK7338071.1"/>
    <property type="molecule type" value="Genomic_DNA"/>
</dbReference>
<name>A0AAV1RMW8_9ROSI</name>
<dbReference type="AlphaFoldDB" id="A0AAV1RMW8"/>
<proteinExistence type="predicted"/>
<accession>A0AAV1RMW8</accession>
<comment type="caution">
    <text evidence="1">The sequence shown here is derived from an EMBL/GenBank/DDBJ whole genome shotgun (WGS) entry which is preliminary data.</text>
</comment>
<feature type="non-terminal residue" evidence="1">
    <location>
        <position position="130"/>
    </location>
</feature>
<evidence type="ECO:0008006" key="3">
    <source>
        <dbReference type="Google" id="ProtNLM"/>
    </source>
</evidence>
<dbReference type="Proteomes" id="UP001314170">
    <property type="component" value="Unassembled WGS sequence"/>
</dbReference>